<dbReference type="EMBL" id="QKZI01000002">
    <property type="protein sequence ID" value="PZX05809.1"/>
    <property type="molecule type" value="Genomic_DNA"/>
</dbReference>
<dbReference type="GO" id="GO:0046872">
    <property type="term" value="F:metal ion binding"/>
    <property type="evidence" value="ECO:0007669"/>
    <property type="project" value="UniProtKB-KW"/>
</dbReference>
<keyword evidence="4" id="KW-0479">Metal-binding</keyword>
<dbReference type="NCBIfam" id="TIGR01596">
    <property type="entry name" value="cas3_HD"/>
    <property type="match status" value="1"/>
</dbReference>
<keyword evidence="5" id="KW-0547">Nucleotide-binding</keyword>
<dbReference type="GO" id="GO:0016787">
    <property type="term" value="F:hydrolase activity"/>
    <property type="evidence" value="ECO:0007669"/>
    <property type="project" value="UniProtKB-KW"/>
</dbReference>
<dbReference type="GO" id="GO:0004518">
    <property type="term" value="F:nuclease activity"/>
    <property type="evidence" value="ECO:0007669"/>
    <property type="project" value="UniProtKB-KW"/>
</dbReference>
<dbReference type="GO" id="GO:0003724">
    <property type="term" value="F:RNA helicase activity"/>
    <property type="evidence" value="ECO:0007669"/>
    <property type="project" value="TreeGrafter"/>
</dbReference>
<dbReference type="InterPro" id="IPR027417">
    <property type="entry name" value="P-loop_NTPase"/>
</dbReference>
<dbReference type="InterPro" id="IPR006474">
    <property type="entry name" value="Helicase_Cas3_CRISPR-ass_core"/>
</dbReference>
<dbReference type="Proteomes" id="UP000248646">
    <property type="component" value="Unassembled WGS sequence"/>
</dbReference>
<sequence length="737" mass="85470">MMFDELLAKSESKGNQAEMIWGHTNQLLIRYNSMKNLYPNILHAVDWDLLQLACYYHDVGKANTKFQNKLRKKEERIKDVYSDVKEIPHGYLSCAFVPIKELLQKHSESEVKLLLKAIYYHHERDKEVTEDSKLIVKNDLISYTSMLVKQGFENVEVPKFHYGKFVKKESMNEEELYNFVKIKGLLNKLDFAASAHIDAEIAPDNLVEKLDLYLKKYGRNELQEYLYERQHQSHVIIGSTGIGKTEAALYWIGDSKGIFTLPLKVSINAIYDRLISKIGYKTVGLLHSDTVSEYVKRREDNEFDLTLVHQTKQFSNPLTICTLDQIVDFVGLYPGFEMKLAVLSYSKLVIDEIQMYSPKLAAFIVLGLKHITSVGGKFLIMTATFPPLIGEALQKLGIHREPPKMFLKLDENNQPIIRHFMEIREKDLDIEDVLQEGVERKVLIIVNTVKKAQELYSQCKLFGIRAEVLHSRFINEDRARKEARIIEMGKLTCEKKGIWITTQVVEASVDIDFDVLFTELSEAAGLFQRMGRVFRNRIYKLNKPNVFVYTGEPLPSGISATSKKSVVDYTIYKKSKEVLLKYNNGFVSEKEKIDIVDAIYSREALEGSEYLKEFDEIVQQYLNTLAYETKDKPKLRDIQNENIIPESVYRQYENEIQQIEIDLKDKKVSWSQKIELLTQLKEYVVNIPTWAYRSAKEKGLINMKIEVDQYNNYPVVQFKYTSEQGLMYEIDSDAGFM</sequence>
<evidence type="ECO:0000256" key="8">
    <source>
        <dbReference type="ARBA" id="ARBA00022840"/>
    </source>
</evidence>
<name>A0A2W7MIX1_9BACI</name>
<reference evidence="11 12" key="1">
    <citation type="submission" date="2018-06" db="EMBL/GenBank/DDBJ databases">
        <title>Genomic Encyclopedia of Type Strains, Phase IV (KMG-IV): sequencing the most valuable type-strain genomes for metagenomic binning, comparative biology and taxonomic classification.</title>
        <authorList>
            <person name="Goeker M."/>
        </authorList>
    </citation>
    <scope>NUCLEOTIDE SEQUENCE [LARGE SCALE GENOMIC DNA]</scope>
    <source>
        <strain evidence="11 12">DSM 5</strain>
    </source>
</reference>
<dbReference type="SUPFAM" id="SSF109604">
    <property type="entry name" value="HD-domain/PDEase-like"/>
    <property type="match status" value="1"/>
</dbReference>
<keyword evidence="12" id="KW-1185">Reference proteome</keyword>
<dbReference type="Gene3D" id="1.10.3210.30">
    <property type="match status" value="1"/>
</dbReference>
<comment type="similarity">
    <text evidence="2">In the central section; belongs to the CRISPR-associated helicase Cas3 family.</text>
</comment>
<dbReference type="InterPro" id="IPR038257">
    <property type="entry name" value="CRISPR-assoc_Cas3_HD_sf"/>
</dbReference>
<dbReference type="InterPro" id="IPR054712">
    <property type="entry name" value="Cas3-like_dom"/>
</dbReference>
<keyword evidence="8" id="KW-0067">ATP-binding</keyword>
<accession>A0A2W7MIX1</accession>
<evidence type="ECO:0000256" key="9">
    <source>
        <dbReference type="ARBA" id="ARBA00023118"/>
    </source>
</evidence>
<dbReference type="GO" id="GO:0051607">
    <property type="term" value="P:defense response to virus"/>
    <property type="evidence" value="ECO:0007669"/>
    <property type="project" value="UniProtKB-KW"/>
</dbReference>
<dbReference type="SMART" id="SM00487">
    <property type="entry name" value="DEXDc"/>
    <property type="match status" value="1"/>
</dbReference>
<dbReference type="AlphaFoldDB" id="A0A2W7MIX1"/>
<dbReference type="GO" id="GO:0003676">
    <property type="term" value="F:nucleic acid binding"/>
    <property type="evidence" value="ECO:0007669"/>
    <property type="project" value="InterPro"/>
</dbReference>
<evidence type="ECO:0000256" key="4">
    <source>
        <dbReference type="ARBA" id="ARBA00022723"/>
    </source>
</evidence>
<proteinExistence type="inferred from homology"/>
<evidence type="ECO:0000256" key="6">
    <source>
        <dbReference type="ARBA" id="ARBA00022801"/>
    </source>
</evidence>
<evidence type="ECO:0000256" key="1">
    <source>
        <dbReference type="ARBA" id="ARBA00006847"/>
    </source>
</evidence>
<dbReference type="GO" id="GO:0005829">
    <property type="term" value="C:cytosol"/>
    <property type="evidence" value="ECO:0007669"/>
    <property type="project" value="TreeGrafter"/>
</dbReference>
<evidence type="ECO:0000256" key="5">
    <source>
        <dbReference type="ARBA" id="ARBA00022741"/>
    </source>
</evidence>
<dbReference type="InterPro" id="IPR011545">
    <property type="entry name" value="DEAD/DEAH_box_helicase_dom"/>
</dbReference>
<dbReference type="InterPro" id="IPR050079">
    <property type="entry name" value="DEAD_box_RNA_helicase"/>
</dbReference>
<protein>
    <submittedName>
        <fullName evidence="11">CRISPR-associated Cas3 family helicase</fullName>
    </submittedName>
</protein>
<keyword evidence="3" id="KW-0540">Nuclease</keyword>
<keyword evidence="7" id="KW-0347">Helicase</keyword>
<dbReference type="NCBIfam" id="TIGR01587">
    <property type="entry name" value="cas3_core"/>
    <property type="match status" value="1"/>
</dbReference>
<dbReference type="SUPFAM" id="SSF52540">
    <property type="entry name" value="P-loop containing nucleoside triphosphate hydrolases"/>
    <property type="match status" value="1"/>
</dbReference>
<gene>
    <name evidence="11" type="ORF">C7437_102275</name>
</gene>
<dbReference type="Pfam" id="PF00270">
    <property type="entry name" value="DEAD"/>
    <property type="match status" value="1"/>
</dbReference>
<keyword evidence="6" id="KW-0378">Hydrolase</keyword>
<dbReference type="PROSITE" id="PS51643">
    <property type="entry name" value="HD_CAS3"/>
    <property type="match status" value="1"/>
</dbReference>
<comment type="caution">
    <text evidence="11">The sequence shown here is derived from an EMBL/GenBank/DDBJ whole genome shotgun (WGS) entry which is preliminary data.</text>
</comment>
<dbReference type="PANTHER" id="PTHR47959">
    <property type="entry name" value="ATP-DEPENDENT RNA HELICASE RHLE-RELATED"/>
    <property type="match status" value="1"/>
</dbReference>
<feature type="domain" description="HD Cas3-type" evidence="10">
    <location>
        <begin position="13"/>
        <end position="192"/>
    </location>
</feature>
<evidence type="ECO:0000313" key="11">
    <source>
        <dbReference type="EMBL" id="PZX05809.1"/>
    </source>
</evidence>
<dbReference type="Pfam" id="PF22590">
    <property type="entry name" value="Cas3-like_C_2"/>
    <property type="match status" value="1"/>
</dbReference>
<dbReference type="GO" id="GO:0005524">
    <property type="term" value="F:ATP binding"/>
    <property type="evidence" value="ECO:0007669"/>
    <property type="project" value="UniProtKB-KW"/>
</dbReference>
<organism evidence="11 12">
    <name type="scientific">Psychrobacillus insolitus</name>
    <dbReference type="NCBI Taxonomy" id="1461"/>
    <lineage>
        <taxon>Bacteria</taxon>
        <taxon>Bacillati</taxon>
        <taxon>Bacillota</taxon>
        <taxon>Bacilli</taxon>
        <taxon>Bacillales</taxon>
        <taxon>Bacillaceae</taxon>
        <taxon>Psychrobacillus</taxon>
    </lineage>
</organism>
<comment type="similarity">
    <text evidence="1">In the N-terminal section; belongs to the CRISPR-associated nuclease Cas3-HD family.</text>
</comment>
<dbReference type="InterPro" id="IPR014001">
    <property type="entry name" value="Helicase_ATP-bd"/>
</dbReference>
<dbReference type="PANTHER" id="PTHR47959:SF16">
    <property type="entry name" value="CRISPR-ASSOCIATED NUCLEASE_HELICASE CAS3-RELATED"/>
    <property type="match status" value="1"/>
</dbReference>
<evidence type="ECO:0000256" key="7">
    <source>
        <dbReference type="ARBA" id="ARBA00022806"/>
    </source>
</evidence>
<evidence type="ECO:0000256" key="3">
    <source>
        <dbReference type="ARBA" id="ARBA00022722"/>
    </source>
</evidence>
<dbReference type="Pfam" id="PF18019">
    <property type="entry name" value="Cas3_HD"/>
    <property type="match status" value="1"/>
</dbReference>
<evidence type="ECO:0000259" key="10">
    <source>
        <dbReference type="PROSITE" id="PS51643"/>
    </source>
</evidence>
<evidence type="ECO:0000313" key="12">
    <source>
        <dbReference type="Proteomes" id="UP000248646"/>
    </source>
</evidence>
<evidence type="ECO:0000256" key="2">
    <source>
        <dbReference type="ARBA" id="ARBA00009046"/>
    </source>
</evidence>
<keyword evidence="9" id="KW-0051">Antiviral defense</keyword>
<dbReference type="Gene3D" id="3.40.50.300">
    <property type="entry name" value="P-loop containing nucleotide triphosphate hydrolases"/>
    <property type="match status" value="2"/>
</dbReference>
<dbReference type="CDD" id="cd09641">
    <property type="entry name" value="Cas3''_I"/>
    <property type="match status" value="1"/>
</dbReference>
<dbReference type="InterPro" id="IPR006483">
    <property type="entry name" value="CRISPR-assoc_Cas3_HD"/>
</dbReference>